<protein>
    <submittedName>
        <fullName evidence="1">Uncharacterized protein</fullName>
    </submittedName>
</protein>
<comment type="caution">
    <text evidence="1">The sequence shown here is derived from an EMBL/GenBank/DDBJ whole genome shotgun (WGS) entry which is preliminary data.</text>
</comment>
<evidence type="ECO:0000313" key="1">
    <source>
        <dbReference type="EMBL" id="CAE6533256.1"/>
    </source>
</evidence>
<proteinExistence type="predicted"/>
<reference evidence="1" key="1">
    <citation type="submission" date="2021-01" db="EMBL/GenBank/DDBJ databases">
        <authorList>
            <person name="Kaushik A."/>
        </authorList>
    </citation>
    <scope>NUCLEOTIDE SEQUENCE</scope>
    <source>
        <strain evidence="1">AG3-1AP</strain>
    </source>
</reference>
<evidence type="ECO:0000313" key="2">
    <source>
        <dbReference type="Proteomes" id="UP000663831"/>
    </source>
</evidence>
<dbReference type="AlphaFoldDB" id="A0A8H3DRQ7"/>
<organism evidence="1 2">
    <name type="scientific">Rhizoctonia solani</name>
    <dbReference type="NCBI Taxonomy" id="456999"/>
    <lineage>
        <taxon>Eukaryota</taxon>
        <taxon>Fungi</taxon>
        <taxon>Dikarya</taxon>
        <taxon>Basidiomycota</taxon>
        <taxon>Agaricomycotina</taxon>
        <taxon>Agaricomycetes</taxon>
        <taxon>Cantharellales</taxon>
        <taxon>Ceratobasidiaceae</taxon>
        <taxon>Rhizoctonia</taxon>
    </lineage>
</organism>
<gene>
    <name evidence="1" type="ORF">RDB_LOCUS160887</name>
</gene>
<accession>A0A8H3DRQ7</accession>
<dbReference type="Proteomes" id="UP000663831">
    <property type="component" value="Unassembled WGS sequence"/>
</dbReference>
<sequence>MPVYPFVPALDAIAEAEARWLRVLLGRPNRGSSRVLERLHRELCAVNVTPCFRSPPSDRFEVHELNLLKPVLHYRLSDSSRPRFLVAQLFLALHGGQILLTLFCIERPLTARILIAFRNINISDCISIFKLGRNGLSNVNKQGLTKEYKAIFKMIQTTIDAQLCGETGAVPRQDISKTAIQNTKAKQQDWVLRELNIRRDR</sequence>
<dbReference type="OrthoDB" id="417125at2759"/>
<dbReference type="EMBL" id="CAJMWV010008023">
    <property type="protein sequence ID" value="CAE6533256.1"/>
    <property type="molecule type" value="Genomic_DNA"/>
</dbReference>
<name>A0A8H3DRQ7_9AGAM</name>